<evidence type="ECO:0000256" key="1">
    <source>
        <dbReference type="SAM" id="MobiDB-lite"/>
    </source>
</evidence>
<dbReference type="Proteomes" id="UP000315082">
    <property type="component" value="Chromosome"/>
</dbReference>
<evidence type="ECO:0000313" key="2">
    <source>
        <dbReference type="EMBL" id="QDV67669.1"/>
    </source>
</evidence>
<organism evidence="2 3">
    <name type="scientific">Rosistilla carotiformis</name>
    <dbReference type="NCBI Taxonomy" id="2528017"/>
    <lineage>
        <taxon>Bacteria</taxon>
        <taxon>Pseudomonadati</taxon>
        <taxon>Planctomycetota</taxon>
        <taxon>Planctomycetia</taxon>
        <taxon>Pirellulales</taxon>
        <taxon>Pirellulaceae</taxon>
        <taxon>Rosistilla</taxon>
    </lineage>
</organism>
<sequence length="85" mass="9246">MARNHVAVTMKQAFDQAGHGVASRATKAGPHKVLQAGNHEQSQNRNGHEKSPQHVSVRGPLIAGDLVTKYRRWDSNPHDLAATGF</sequence>
<gene>
    <name evidence="2" type="ORF">Poly24_13700</name>
</gene>
<feature type="region of interest" description="Disordered" evidence="1">
    <location>
        <begin position="1"/>
        <end position="60"/>
    </location>
</feature>
<name>A0A518JQ44_9BACT</name>
<protein>
    <submittedName>
        <fullName evidence="2">Uncharacterized protein</fullName>
    </submittedName>
</protein>
<reference evidence="2 3" key="1">
    <citation type="submission" date="2019-02" db="EMBL/GenBank/DDBJ databases">
        <title>Deep-cultivation of Planctomycetes and their phenomic and genomic characterization uncovers novel biology.</title>
        <authorList>
            <person name="Wiegand S."/>
            <person name="Jogler M."/>
            <person name="Boedeker C."/>
            <person name="Pinto D."/>
            <person name="Vollmers J."/>
            <person name="Rivas-Marin E."/>
            <person name="Kohn T."/>
            <person name="Peeters S.H."/>
            <person name="Heuer A."/>
            <person name="Rast P."/>
            <person name="Oberbeckmann S."/>
            <person name="Bunk B."/>
            <person name="Jeske O."/>
            <person name="Meyerdierks A."/>
            <person name="Storesund J.E."/>
            <person name="Kallscheuer N."/>
            <person name="Luecker S."/>
            <person name="Lage O.M."/>
            <person name="Pohl T."/>
            <person name="Merkel B.J."/>
            <person name="Hornburger P."/>
            <person name="Mueller R.-W."/>
            <person name="Bruemmer F."/>
            <person name="Labrenz M."/>
            <person name="Spormann A.M."/>
            <person name="Op den Camp H."/>
            <person name="Overmann J."/>
            <person name="Amann R."/>
            <person name="Jetten M.S.M."/>
            <person name="Mascher T."/>
            <person name="Medema M.H."/>
            <person name="Devos D.P."/>
            <person name="Kaster A.-K."/>
            <person name="Ovreas L."/>
            <person name="Rohde M."/>
            <person name="Galperin M.Y."/>
            <person name="Jogler C."/>
        </authorList>
    </citation>
    <scope>NUCLEOTIDE SEQUENCE [LARGE SCALE GENOMIC DNA]</scope>
    <source>
        <strain evidence="2 3">Poly24</strain>
    </source>
</reference>
<evidence type="ECO:0000313" key="3">
    <source>
        <dbReference type="Proteomes" id="UP000315082"/>
    </source>
</evidence>
<dbReference type="EMBL" id="CP036348">
    <property type="protein sequence ID" value="QDV67669.1"/>
    <property type="molecule type" value="Genomic_DNA"/>
</dbReference>
<dbReference type="AlphaFoldDB" id="A0A518JQ44"/>
<dbReference type="KEGG" id="rcf:Poly24_13700"/>
<accession>A0A518JQ44</accession>
<proteinExistence type="predicted"/>
<keyword evidence="3" id="KW-1185">Reference proteome</keyword>